<dbReference type="GO" id="GO:0005975">
    <property type="term" value="P:carbohydrate metabolic process"/>
    <property type="evidence" value="ECO:0007669"/>
    <property type="project" value="InterPro"/>
</dbReference>
<evidence type="ECO:0000313" key="3">
    <source>
        <dbReference type="Proteomes" id="UP000650466"/>
    </source>
</evidence>
<keyword evidence="1 2" id="KW-0378">Hydrolase</keyword>
<dbReference type="InterPro" id="IPR010905">
    <property type="entry name" value="Glyco_hydro_88"/>
</dbReference>
<dbReference type="InterPro" id="IPR012341">
    <property type="entry name" value="6hp_glycosidase-like_sf"/>
</dbReference>
<dbReference type="Proteomes" id="UP000650466">
    <property type="component" value="Unassembled WGS sequence"/>
</dbReference>
<dbReference type="EMBL" id="JACVVD010000002">
    <property type="protein sequence ID" value="MBD0379531.1"/>
    <property type="molecule type" value="Genomic_DNA"/>
</dbReference>
<accession>A0A926KM39</accession>
<dbReference type="GO" id="GO:0016787">
    <property type="term" value="F:hydrolase activity"/>
    <property type="evidence" value="ECO:0007669"/>
    <property type="project" value="UniProtKB-KW"/>
</dbReference>
<evidence type="ECO:0000313" key="2">
    <source>
        <dbReference type="EMBL" id="MBD0379531.1"/>
    </source>
</evidence>
<dbReference type="AlphaFoldDB" id="A0A926KM39"/>
<dbReference type="Gene3D" id="1.50.10.10">
    <property type="match status" value="1"/>
</dbReference>
<dbReference type="PANTHER" id="PTHR33886:SF8">
    <property type="entry name" value="UNSATURATED RHAMNOGALACTURONAN HYDROLASE (EUROFUNG)"/>
    <property type="match status" value="1"/>
</dbReference>
<dbReference type="InterPro" id="IPR008928">
    <property type="entry name" value="6-hairpin_glycosidase_sf"/>
</dbReference>
<sequence>MKQAELWSVKMAQTIMKKEGVDGYHPELNERWAYVPGMTLKAFQWLGEWTGDRTYTDFAKRHMDLFIGEDGSIRTYTVEEYNLDQINQGKLLFALWKETGDTKYAKSADLLITQVKGQPRTSEGGFWHKKIYPFQMWLDGLYMATPFVAEYAKTFQVPALFDEAARQLLLVERHTRDKATGLLHHGWDESGEQLWCDAVTGKSRHFWSRGMGWYAMAIVDALEHFPVDHPQRGTIAGIFERMCHALERVQDAEKGVWHQLLNMAGRVGNYPEASGSCMFVYALAKGVRLGYLSERFKAVAVRGYEGILRHLIEEDRDGVHLKGICHGAGLGGTPYRDGSYEYYIGEAVQEDILMGMAPFLLASMEIEKLTTA</sequence>
<organism evidence="2 3">
    <name type="scientific">Paenibacillus sedimenti</name>
    <dbReference type="NCBI Taxonomy" id="2770274"/>
    <lineage>
        <taxon>Bacteria</taxon>
        <taxon>Bacillati</taxon>
        <taxon>Bacillota</taxon>
        <taxon>Bacilli</taxon>
        <taxon>Bacillales</taxon>
        <taxon>Paenibacillaceae</taxon>
        <taxon>Paenibacillus</taxon>
    </lineage>
</organism>
<dbReference type="InterPro" id="IPR052043">
    <property type="entry name" value="PolySaccharide_Degr_Enz"/>
</dbReference>
<gene>
    <name evidence="2" type="ORF">ICC18_05340</name>
</gene>
<evidence type="ECO:0000256" key="1">
    <source>
        <dbReference type="ARBA" id="ARBA00022801"/>
    </source>
</evidence>
<name>A0A926KM39_9BACL</name>
<protein>
    <submittedName>
        <fullName evidence="2">Glycoside hydrolase family 88 protein</fullName>
    </submittedName>
</protein>
<dbReference type="Pfam" id="PF07470">
    <property type="entry name" value="Glyco_hydro_88"/>
    <property type="match status" value="1"/>
</dbReference>
<keyword evidence="3" id="KW-1185">Reference proteome</keyword>
<reference evidence="2" key="1">
    <citation type="submission" date="2020-09" db="EMBL/GenBank/DDBJ databases">
        <title>Draft Genome Sequence of Paenibacillus sp. WST5.</title>
        <authorList>
            <person name="Bao Z."/>
        </authorList>
    </citation>
    <scope>NUCLEOTIDE SEQUENCE</scope>
    <source>
        <strain evidence="2">WST5</strain>
    </source>
</reference>
<proteinExistence type="predicted"/>
<dbReference type="PANTHER" id="PTHR33886">
    <property type="entry name" value="UNSATURATED RHAMNOGALACTURONAN HYDROLASE (EUROFUNG)"/>
    <property type="match status" value="1"/>
</dbReference>
<dbReference type="SUPFAM" id="SSF48208">
    <property type="entry name" value="Six-hairpin glycosidases"/>
    <property type="match status" value="1"/>
</dbReference>
<dbReference type="RefSeq" id="WP_188173348.1">
    <property type="nucleotide sequence ID" value="NZ_JACVVD010000002.1"/>
</dbReference>
<comment type="caution">
    <text evidence="2">The sequence shown here is derived from an EMBL/GenBank/DDBJ whole genome shotgun (WGS) entry which is preliminary data.</text>
</comment>